<feature type="region of interest" description="Disordered" evidence="1">
    <location>
        <begin position="305"/>
        <end position="401"/>
    </location>
</feature>
<dbReference type="OMA" id="YHERQER"/>
<dbReference type="InterPro" id="IPR036865">
    <property type="entry name" value="CRAL-TRIO_dom_sf"/>
</dbReference>
<dbReference type="SUPFAM" id="SSF52087">
    <property type="entry name" value="CRAL/TRIO domain"/>
    <property type="match status" value="1"/>
</dbReference>
<keyword evidence="4" id="KW-1185">Reference proteome</keyword>
<feature type="compositionally biased region" description="Polar residues" evidence="1">
    <location>
        <begin position="487"/>
        <end position="500"/>
    </location>
</feature>
<dbReference type="Gene3D" id="3.40.525.10">
    <property type="entry name" value="CRAL-TRIO lipid binding domain"/>
    <property type="match status" value="1"/>
</dbReference>
<sequence length="574" mass="60966">MPAKSSAELRELLADDRVVGLTPRKQAVVDTFCALVAPKVAAYSAAEPDDVEVVGAVRQMRYLRAFGYDVEQAAEKYVATLQWRLDGQVALVRHQAVEPGYVLPHWDIVSRYWQIRPLFCYDATGSPVMVEGIGRSNLKALLLESGLERAQLLHFWTHMMEWQILLLDRLSTLRGEIVRKAEIRDLDGLGMAHTFGPGIDFFKACAAVTSRHYVEIVRIVIIVNAPWVFDSVYKLLSGAVPEATKAKIKILSASSKAAPATLDEHIGLHKLPRTYGGSNGDDDVTWRTSAPCDLLGGFDGRLESLLPPGARRTPASAPTSRQASAAVHAPNVGRAASTPVHPTPVHPTLVLHGRSASAQPAAAVGGSEPPTQLASWLRGPLPPTRESSRTPLAPEASDARAATAAGAGGALVGAHGAHGRDVTLVTVHGGHSGAGDAAPRLNGVARAAAHAKQAGAGASNIVTAELAQPVTDRVPLRDREQLAPRARSSSVDEQPLQPSRSHGARVCCCFPWRKRYVTDPKLASRTPRSASIAARARARDALSPVPEQRAANGGGHSWLGASSAGASRLGCTRV</sequence>
<dbReference type="InterPro" id="IPR001251">
    <property type="entry name" value="CRAL-TRIO_dom"/>
</dbReference>
<feature type="region of interest" description="Disordered" evidence="1">
    <location>
        <begin position="472"/>
        <end position="502"/>
    </location>
</feature>
<evidence type="ECO:0000259" key="2">
    <source>
        <dbReference type="PROSITE" id="PS50191"/>
    </source>
</evidence>
<dbReference type="PANTHER" id="PTHR23324">
    <property type="entry name" value="SEC14 RELATED PROTEIN"/>
    <property type="match status" value="1"/>
</dbReference>
<dbReference type="AlphaFoldDB" id="A0A8J5XKG7"/>
<evidence type="ECO:0000256" key="1">
    <source>
        <dbReference type="SAM" id="MobiDB-lite"/>
    </source>
</evidence>
<dbReference type="OrthoDB" id="1434354at2759"/>
<reference evidence="3" key="1">
    <citation type="submission" date="2021-05" db="EMBL/GenBank/DDBJ databases">
        <title>The genome of the haptophyte Pavlova lutheri (Diacronema luteri, Pavlovales) - a model for lipid biosynthesis in eukaryotic algae.</title>
        <authorList>
            <person name="Hulatt C.J."/>
            <person name="Posewitz M.C."/>
        </authorList>
    </citation>
    <scope>NUCLEOTIDE SEQUENCE</scope>
    <source>
        <strain evidence="3">NIVA-4/92</strain>
    </source>
</reference>
<dbReference type="PANTHER" id="PTHR23324:SF83">
    <property type="entry name" value="SEC14-LIKE PROTEIN 2"/>
    <property type="match status" value="1"/>
</dbReference>
<accession>A0A8J5XKG7</accession>
<feature type="region of interest" description="Disordered" evidence="1">
    <location>
        <begin position="522"/>
        <end position="574"/>
    </location>
</feature>
<dbReference type="InterPro" id="IPR051064">
    <property type="entry name" value="SEC14/CRAL-TRIO_domain"/>
</dbReference>
<proteinExistence type="predicted"/>
<organism evidence="3 4">
    <name type="scientific">Diacronema lutheri</name>
    <name type="common">Unicellular marine alga</name>
    <name type="synonym">Monochrysis lutheri</name>
    <dbReference type="NCBI Taxonomy" id="2081491"/>
    <lineage>
        <taxon>Eukaryota</taxon>
        <taxon>Haptista</taxon>
        <taxon>Haptophyta</taxon>
        <taxon>Pavlovophyceae</taxon>
        <taxon>Pavlovales</taxon>
        <taxon>Pavlovaceae</taxon>
        <taxon>Diacronema</taxon>
    </lineage>
</organism>
<dbReference type="SMART" id="SM00516">
    <property type="entry name" value="SEC14"/>
    <property type="match status" value="1"/>
</dbReference>
<dbReference type="CDD" id="cd00170">
    <property type="entry name" value="SEC14"/>
    <property type="match status" value="1"/>
</dbReference>
<dbReference type="Proteomes" id="UP000751190">
    <property type="component" value="Unassembled WGS sequence"/>
</dbReference>
<dbReference type="EMBL" id="JAGTXO010000033">
    <property type="protein sequence ID" value="KAG8460405.1"/>
    <property type="molecule type" value="Genomic_DNA"/>
</dbReference>
<dbReference type="Pfam" id="PF00650">
    <property type="entry name" value="CRAL_TRIO"/>
    <property type="match status" value="1"/>
</dbReference>
<dbReference type="InterPro" id="IPR036273">
    <property type="entry name" value="CRAL/TRIO_N_dom_sf"/>
</dbReference>
<protein>
    <recommendedName>
        <fullName evidence="2">CRAL-TRIO domain-containing protein</fullName>
    </recommendedName>
</protein>
<dbReference type="SUPFAM" id="SSF46938">
    <property type="entry name" value="CRAL/TRIO N-terminal domain"/>
    <property type="match status" value="1"/>
</dbReference>
<dbReference type="PROSITE" id="PS50191">
    <property type="entry name" value="CRAL_TRIO"/>
    <property type="match status" value="1"/>
</dbReference>
<evidence type="ECO:0000313" key="4">
    <source>
        <dbReference type="Proteomes" id="UP000751190"/>
    </source>
</evidence>
<comment type="caution">
    <text evidence="3">The sequence shown here is derived from an EMBL/GenBank/DDBJ whole genome shotgun (WGS) entry which is preliminary data.</text>
</comment>
<gene>
    <name evidence="3" type="ORF">KFE25_011896</name>
</gene>
<feature type="compositionally biased region" description="Low complexity" evidence="1">
    <location>
        <begin position="523"/>
        <end position="535"/>
    </location>
</feature>
<feature type="domain" description="CRAL-TRIO" evidence="2">
    <location>
        <begin position="121"/>
        <end position="283"/>
    </location>
</feature>
<dbReference type="GO" id="GO:0005737">
    <property type="term" value="C:cytoplasm"/>
    <property type="evidence" value="ECO:0007669"/>
    <property type="project" value="TreeGrafter"/>
</dbReference>
<evidence type="ECO:0000313" key="3">
    <source>
        <dbReference type="EMBL" id="KAG8460405.1"/>
    </source>
</evidence>
<name>A0A8J5XKG7_DIALT</name>